<comment type="caution">
    <text evidence="1">The sequence shown here is derived from an EMBL/GenBank/DDBJ whole genome shotgun (WGS) entry which is preliminary data.</text>
</comment>
<name>A0A254N9H4_9BURK</name>
<dbReference type="AlphaFoldDB" id="A0A254N9H4"/>
<keyword evidence="2" id="KW-1185">Reference proteome</keyword>
<protein>
    <recommendedName>
        <fullName evidence="3">DUF2846 domain-containing protein</fullName>
    </recommendedName>
</protein>
<sequence>MDRRSVIVSSAALGSLVLSGCASTSRTPPNDRHCYWARTRSRSKPTCTAGPIPDLAADERAKRFEPVPGRLVIYVVRHRWGDTVNMVRVGMMGGALVSTTPASMVRLVVPPGGHRLVFEWAKGQGSLDVRGEAGQVLFVELVGSLWFWNEYYRFETGESSLRDRALKCRLVADVDGKG</sequence>
<proteinExistence type="predicted"/>
<reference evidence="1 2" key="1">
    <citation type="journal article" date="2007" name="Int. J. Syst. Evol. Microbiol.">
        <title>Description of Pelomonas aquatica sp. nov. and Pelomonas puraquae sp. nov., isolated from industrial and haemodialysis water.</title>
        <authorList>
            <person name="Gomila M."/>
            <person name="Bowien B."/>
            <person name="Falsen E."/>
            <person name="Moore E.R."/>
            <person name="Lalucat J."/>
        </authorList>
    </citation>
    <scope>NUCLEOTIDE SEQUENCE [LARGE SCALE GENOMIC DNA]</scope>
    <source>
        <strain evidence="1 2">CCUG 52769</strain>
    </source>
</reference>
<dbReference type="Proteomes" id="UP000197446">
    <property type="component" value="Unassembled WGS sequence"/>
</dbReference>
<dbReference type="OrthoDB" id="9150924at2"/>
<accession>A0A254N9H4</accession>
<dbReference type="PROSITE" id="PS51257">
    <property type="entry name" value="PROKAR_LIPOPROTEIN"/>
    <property type="match status" value="1"/>
</dbReference>
<evidence type="ECO:0000313" key="2">
    <source>
        <dbReference type="Proteomes" id="UP000197446"/>
    </source>
</evidence>
<evidence type="ECO:0000313" key="1">
    <source>
        <dbReference type="EMBL" id="OWR02078.1"/>
    </source>
</evidence>
<evidence type="ECO:0008006" key="3">
    <source>
        <dbReference type="Google" id="ProtNLM"/>
    </source>
</evidence>
<organism evidence="1 2">
    <name type="scientific">Roseateles puraquae</name>
    <dbReference type="NCBI Taxonomy" id="431059"/>
    <lineage>
        <taxon>Bacteria</taxon>
        <taxon>Pseudomonadati</taxon>
        <taxon>Pseudomonadota</taxon>
        <taxon>Betaproteobacteria</taxon>
        <taxon>Burkholderiales</taxon>
        <taxon>Sphaerotilaceae</taxon>
        <taxon>Roseateles</taxon>
    </lineage>
</organism>
<dbReference type="EMBL" id="NISI01000010">
    <property type="protein sequence ID" value="OWR02078.1"/>
    <property type="molecule type" value="Genomic_DNA"/>
</dbReference>
<dbReference type="RefSeq" id="WP_088485053.1">
    <property type="nucleotide sequence ID" value="NZ_NISI01000010.1"/>
</dbReference>
<gene>
    <name evidence="1" type="ORF">CDO81_20245</name>
</gene>